<dbReference type="PANTHER" id="PTHR38116">
    <property type="entry name" value="CHROMOSOME 7, WHOLE GENOME SHOTGUN SEQUENCE"/>
    <property type="match status" value="1"/>
</dbReference>
<feature type="compositionally biased region" description="Basic and acidic residues" evidence="1">
    <location>
        <begin position="42"/>
        <end position="63"/>
    </location>
</feature>
<dbReference type="Gene3D" id="1.20.5.170">
    <property type="match status" value="1"/>
</dbReference>
<dbReference type="STRING" id="29845.A0A1V6S0A4"/>
<feature type="compositionally biased region" description="Basic and acidic residues" evidence="1">
    <location>
        <begin position="11"/>
        <end position="25"/>
    </location>
</feature>
<dbReference type="PROSITE" id="PS00036">
    <property type="entry name" value="BZIP_BASIC"/>
    <property type="match status" value="1"/>
</dbReference>
<feature type="domain" description="BZIP" evidence="2">
    <location>
        <begin position="43"/>
        <end position="57"/>
    </location>
</feature>
<dbReference type="PANTHER" id="PTHR38116:SF8">
    <property type="entry name" value="BZIP DOMAIN-CONTAINING PROTEIN"/>
    <property type="match status" value="1"/>
</dbReference>
<dbReference type="CDD" id="cd14688">
    <property type="entry name" value="bZIP_YAP"/>
    <property type="match status" value="1"/>
</dbReference>
<dbReference type="Proteomes" id="UP000191518">
    <property type="component" value="Unassembled WGS sequence"/>
</dbReference>
<name>A0A1V6S0A4_9EURO</name>
<dbReference type="AlphaFoldDB" id="A0A1V6S0A4"/>
<evidence type="ECO:0000259" key="2">
    <source>
        <dbReference type="PROSITE" id="PS00036"/>
    </source>
</evidence>
<dbReference type="EMBL" id="MDYP01000014">
    <property type="protein sequence ID" value="OQE07174.1"/>
    <property type="molecule type" value="Genomic_DNA"/>
</dbReference>
<feature type="region of interest" description="Disordered" evidence="1">
    <location>
        <begin position="1"/>
        <end position="92"/>
    </location>
</feature>
<comment type="caution">
    <text evidence="3">The sequence shown here is derived from an EMBL/GenBank/DDBJ whole genome shotgun (WGS) entry which is preliminary data.</text>
</comment>
<dbReference type="Pfam" id="PF11905">
    <property type="entry name" value="DUF3425"/>
    <property type="match status" value="1"/>
</dbReference>
<reference evidence="4" key="1">
    <citation type="journal article" date="2017" name="Nat. Microbiol.">
        <title>Global analysis of biosynthetic gene clusters reveals vast potential of secondary metabolite production in Penicillium species.</title>
        <authorList>
            <person name="Nielsen J.C."/>
            <person name="Grijseels S."/>
            <person name="Prigent S."/>
            <person name="Ji B."/>
            <person name="Dainat J."/>
            <person name="Nielsen K.F."/>
            <person name="Frisvad J.C."/>
            <person name="Workman M."/>
            <person name="Nielsen J."/>
        </authorList>
    </citation>
    <scope>NUCLEOTIDE SEQUENCE [LARGE SCALE GENOMIC DNA]</scope>
    <source>
        <strain evidence="4">IBT 29486</strain>
    </source>
</reference>
<dbReference type="InterPro" id="IPR021833">
    <property type="entry name" value="DUF3425"/>
</dbReference>
<gene>
    <name evidence="3" type="ORF">PENVUL_c014G04511</name>
</gene>
<dbReference type="InterPro" id="IPR004827">
    <property type="entry name" value="bZIP"/>
</dbReference>
<dbReference type="GO" id="GO:0003700">
    <property type="term" value="F:DNA-binding transcription factor activity"/>
    <property type="evidence" value="ECO:0007669"/>
    <property type="project" value="InterPro"/>
</dbReference>
<accession>A0A1V6S0A4</accession>
<organism evidence="3 4">
    <name type="scientific">Penicillium vulpinum</name>
    <dbReference type="NCBI Taxonomy" id="29845"/>
    <lineage>
        <taxon>Eukaryota</taxon>
        <taxon>Fungi</taxon>
        <taxon>Dikarya</taxon>
        <taxon>Ascomycota</taxon>
        <taxon>Pezizomycotina</taxon>
        <taxon>Eurotiomycetes</taxon>
        <taxon>Eurotiomycetidae</taxon>
        <taxon>Eurotiales</taxon>
        <taxon>Aspergillaceae</taxon>
        <taxon>Penicillium</taxon>
    </lineage>
</organism>
<evidence type="ECO:0000313" key="4">
    <source>
        <dbReference type="Proteomes" id="UP000191518"/>
    </source>
</evidence>
<sequence length="281" mass="32029">MSFLAPTMIRLESHDMLTSRHDSNRPEAPSSKSPKKRVLTPARKEQNRIAQRAYRERQRENRKSSNTHVTRAKRLAPRSPPESSESEPNDPLVTFLDTVGSLDTPSSTLSVVKHGNDALSTSPADFWMNTLETPQVTMWAAIFSNAICLGHDVELLSACSLTYMSPFYKPITPQDNPRDLVISAMKPSIPIHLQPTMAQILVPHHASLDLIPLPILRDRAIMMCFAMPDIFDLWDFKLDIYTRNALVCHRHRPDKSCHPWDPKSWEAMPWFLKKWSPAVDQ</sequence>
<protein>
    <recommendedName>
        <fullName evidence="2">BZIP domain-containing protein</fullName>
    </recommendedName>
</protein>
<evidence type="ECO:0000256" key="1">
    <source>
        <dbReference type="SAM" id="MobiDB-lite"/>
    </source>
</evidence>
<evidence type="ECO:0000313" key="3">
    <source>
        <dbReference type="EMBL" id="OQE07174.1"/>
    </source>
</evidence>
<proteinExistence type="predicted"/>
<keyword evidence="4" id="KW-1185">Reference proteome</keyword>